<evidence type="ECO:0000313" key="5">
    <source>
        <dbReference type="Proteomes" id="UP001185659"/>
    </source>
</evidence>
<comment type="caution">
    <text evidence="4">The sequence shown here is derived from an EMBL/GenBank/DDBJ whole genome shotgun (WGS) entry which is preliminary data.</text>
</comment>
<dbReference type="InterPro" id="IPR023346">
    <property type="entry name" value="Lysozyme-like_dom_sf"/>
</dbReference>
<dbReference type="InterPro" id="IPR001264">
    <property type="entry name" value="Glyco_trans_51"/>
</dbReference>
<keyword evidence="5" id="KW-1185">Reference proteome</keyword>
<sequence length="218" mass="23554">MKKILKTASTLILAIFAAALAYGGWGYLDAIKDADALKLRADALIAENRGGQSLGDARLRQLLQVQDPNFEGHSGVDMVTPGAGVTTITQSAAKRLAFEAFKPGIGKIRQTGYALGLESELTKEQILALWLYTLEMGKGPDGWVTGFHRASEKFYGKAPTDLQETEFLSLVAVLIAPGKYRLGTDDPALAERVERIKRLVSGSCSPLDNGDVWLEGCR</sequence>
<evidence type="ECO:0000256" key="2">
    <source>
        <dbReference type="ARBA" id="ARBA00022679"/>
    </source>
</evidence>
<feature type="domain" description="Glycosyl transferase family 51" evidence="3">
    <location>
        <begin position="83"/>
        <end position="196"/>
    </location>
</feature>
<comment type="pathway">
    <text evidence="1">Cell wall biogenesis; peptidoglycan biosynthesis.</text>
</comment>
<dbReference type="InterPro" id="IPR050396">
    <property type="entry name" value="Glycosyltr_51/Transpeptidase"/>
</dbReference>
<dbReference type="RefSeq" id="WP_317561194.1">
    <property type="nucleotide sequence ID" value="NZ_JAWLIP010000004.1"/>
</dbReference>
<organism evidence="4 5">
    <name type="scientific">Nitratireductor aquimarinus</name>
    <dbReference type="NCBI Taxonomy" id="889300"/>
    <lineage>
        <taxon>Bacteria</taxon>
        <taxon>Pseudomonadati</taxon>
        <taxon>Pseudomonadota</taxon>
        <taxon>Alphaproteobacteria</taxon>
        <taxon>Hyphomicrobiales</taxon>
        <taxon>Phyllobacteriaceae</taxon>
        <taxon>Nitratireductor</taxon>
    </lineage>
</organism>
<evidence type="ECO:0000313" key="4">
    <source>
        <dbReference type="EMBL" id="MDV6226629.1"/>
    </source>
</evidence>
<name>A0ABU4AK67_9HYPH</name>
<dbReference type="PANTHER" id="PTHR32282:SF33">
    <property type="entry name" value="PEPTIDOGLYCAN GLYCOSYLTRANSFERASE"/>
    <property type="match status" value="1"/>
</dbReference>
<evidence type="ECO:0000259" key="3">
    <source>
        <dbReference type="Pfam" id="PF00912"/>
    </source>
</evidence>
<reference evidence="4 5" key="1">
    <citation type="submission" date="2023-10" db="EMBL/GenBank/DDBJ databases">
        <authorList>
            <person name="Venkata Ramana C."/>
            <person name="Sasikala C."/>
            <person name="Dhurka M."/>
        </authorList>
    </citation>
    <scope>NUCLEOTIDE SEQUENCE [LARGE SCALE GENOMIC DNA]</scope>
    <source>
        <strain evidence="4 5">KCTC 32151</strain>
    </source>
</reference>
<dbReference type="PANTHER" id="PTHR32282">
    <property type="entry name" value="BINDING PROTEIN TRANSPEPTIDASE, PUTATIVE-RELATED"/>
    <property type="match status" value="1"/>
</dbReference>
<dbReference type="EMBL" id="JAWLIP010000004">
    <property type="protein sequence ID" value="MDV6226629.1"/>
    <property type="molecule type" value="Genomic_DNA"/>
</dbReference>
<accession>A0ABU4AK67</accession>
<protein>
    <submittedName>
        <fullName evidence="4">Transglycosylase domain-containing protein</fullName>
    </submittedName>
</protein>
<evidence type="ECO:0000256" key="1">
    <source>
        <dbReference type="ARBA" id="ARBA00004752"/>
    </source>
</evidence>
<dbReference type="Proteomes" id="UP001185659">
    <property type="component" value="Unassembled WGS sequence"/>
</dbReference>
<dbReference type="Gene3D" id="1.10.3810.10">
    <property type="entry name" value="Biosynthetic peptidoglycan transglycosylase-like"/>
    <property type="match status" value="1"/>
</dbReference>
<dbReference type="SUPFAM" id="SSF53955">
    <property type="entry name" value="Lysozyme-like"/>
    <property type="match status" value="1"/>
</dbReference>
<proteinExistence type="predicted"/>
<dbReference type="InterPro" id="IPR036950">
    <property type="entry name" value="PBP_transglycosylase"/>
</dbReference>
<dbReference type="Pfam" id="PF00912">
    <property type="entry name" value="Transgly"/>
    <property type="match status" value="1"/>
</dbReference>
<gene>
    <name evidence="4" type="ORF">R2G56_10075</name>
</gene>
<keyword evidence="2" id="KW-0808">Transferase</keyword>